<dbReference type="InterPro" id="IPR006143">
    <property type="entry name" value="RND_pump_MFP"/>
</dbReference>
<comment type="subcellular location">
    <subcellularLocation>
        <location evidence="1">Cell envelope</location>
    </subcellularLocation>
</comment>
<feature type="domain" description="Multidrug resistance protein MdtA-like alpha-helical hairpin" evidence="5">
    <location>
        <begin position="87"/>
        <end position="156"/>
    </location>
</feature>
<dbReference type="Gene3D" id="2.40.30.170">
    <property type="match status" value="1"/>
</dbReference>
<evidence type="ECO:0000259" key="5">
    <source>
        <dbReference type="Pfam" id="PF25876"/>
    </source>
</evidence>
<dbReference type="PANTHER" id="PTHR30158:SF3">
    <property type="entry name" value="MULTIDRUG EFFLUX PUMP SUBUNIT ACRA-RELATED"/>
    <property type="match status" value="1"/>
</dbReference>
<comment type="similarity">
    <text evidence="2">Belongs to the membrane fusion protein (MFP) (TC 8.A.1) family.</text>
</comment>
<comment type="caution">
    <text evidence="9">The sequence shown here is derived from an EMBL/GenBank/DDBJ whole genome shotgun (WGS) entry which is preliminary data.</text>
</comment>
<dbReference type="InterPro" id="IPR058627">
    <property type="entry name" value="MdtA-like_C"/>
</dbReference>
<keyword evidence="3" id="KW-0175">Coiled coil</keyword>
<dbReference type="RefSeq" id="WP_106667376.1">
    <property type="nucleotide sequence ID" value="NZ_PGGM01000019.1"/>
</dbReference>
<dbReference type="SUPFAM" id="SSF111369">
    <property type="entry name" value="HlyD-like secretion proteins"/>
    <property type="match status" value="1"/>
</dbReference>
<dbReference type="Gene3D" id="2.40.420.20">
    <property type="match status" value="1"/>
</dbReference>
<reference evidence="10" key="1">
    <citation type="submission" date="2017-11" db="EMBL/GenBank/DDBJ databases">
        <authorList>
            <person name="Kuznetsova I."/>
            <person name="Sazanova A."/>
            <person name="Chirak E."/>
            <person name="Safronova V."/>
            <person name="Willems A."/>
        </authorList>
    </citation>
    <scope>NUCLEOTIDE SEQUENCE [LARGE SCALE GENOMIC DNA]</scope>
    <source>
        <strain evidence="10">CCBAU 03422</strain>
    </source>
</reference>
<evidence type="ECO:0000259" key="6">
    <source>
        <dbReference type="Pfam" id="PF25917"/>
    </source>
</evidence>
<dbReference type="GO" id="GO:0022857">
    <property type="term" value="F:transmembrane transporter activity"/>
    <property type="evidence" value="ECO:0007669"/>
    <property type="project" value="InterPro"/>
</dbReference>
<feature type="domain" description="Multidrug resistance protein MdtA-like beta-barrel" evidence="7">
    <location>
        <begin position="192"/>
        <end position="277"/>
    </location>
</feature>
<evidence type="ECO:0000256" key="1">
    <source>
        <dbReference type="ARBA" id="ARBA00004196"/>
    </source>
</evidence>
<dbReference type="Proteomes" id="UP000241764">
    <property type="component" value="Unassembled WGS sequence"/>
</dbReference>
<feature type="domain" description="Multidrug resistance protein MdtA-like C-terminal permuted SH3" evidence="8">
    <location>
        <begin position="288"/>
        <end position="345"/>
    </location>
</feature>
<dbReference type="Gene3D" id="1.10.287.470">
    <property type="entry name" value="Helix hairpin bin"/>
    <property type="match status" value="1"/>
</dbReference>
<evidence type="ECO:0000313" key="10">
    <source>
        <dbReference type="Proteomes" id="UP000241764"/>
    </source>
</evidence>
<dbReference type="GO" id="GO:0005886">
    <property type="term" value="C:plasma membrane"/>
    <property type="evidence" value="ECO:0007669"/>
    <property type="project" value="TreeGrafter"/>
</dbReference>
<dbReference type="Pfam" id="PF25944">
    <property type="entry name" value="Beta-barrel_RND"/>
    <property type="match status" value="1"/>
</dbReference>
<proteinExistence type="inferred from homology"/>
<dbReference type="InterPro" id="IPR058625">
    <property type="entry name" value="MdtA-like_BSH"/>
</dbReference>
<gene>
    <name evidence="9" type="ORF">CU103_28335</name>
</gene>
<dbReference type="GO" id="GO:0030313">
    <property type="term" value="C:cell envelope"/>
    <property type="evidence" value="ECO:0007669"/>
    <property type="project" value="UniProtKB-SubCell"/>
</dbReference>
<dbReference type="InterPro" id="IPR058626">
    <property type="entry name" value="MdtA-like_b-barrel"/>
</dbReference>
<dbReference type="Gene3D" id="2.40.50.100">
    <property type="match status" value="1"/>
</dbReference>
<keyword evidence="10" id="KW-1185">Reference proteome</keyword>
<evidence type="ECO:0000256" key="2">
    <source>
        <dbReference type="ARBA" id="ARBA00009477"/>
    </source>
</evidence>
<evidence type="ECO:0000313" key="9">
    <source>
        <dbReference type="EMBL" id="PSH57467.1"/>
    </source>
</evidence>
<organism evidence="9 10">
    <name type="scientific">Phyllobacterium sophorae</name>
    <dbReference type="NCBI Taxonomy" id="1520277"/>
    <lineage>
        <taxon>Bacteria</taxon>
        <taxon>Pseudomonadati</taxon>
        <taxon>Pseudomonadota</taxon>
        <taxon>Alphaproteobacteria</taxon>
        <taxon>Hyphomicrobiales</taxon>
        <taxon>Phyllobacteriaceae</taxon>
        <taxon>Phyllobacterium</taxon>
    </lineage>
</organism>
<feature type="domain" description="Multidrug resistance protein MdtA-like barrel-sandwich hybrid" evidence="6">
    <location>
        <begin position="46"/>
        <end position="182"/>
    </location>
</feature>
<dbReference type="InterPro" id="IPR058624">
    <property type="entry name" value="MdtA-like_HH"/>
</dbReference>
<dbReference type="Pfam" id="PF25917">
    <property type="entry name" value="BSH_RND"/>
    <property type="match status" value="1"/>
</dbReference>
<feature type="region of interest" description="Disordered" evidence="4">
    <location>
        <begin position="351"/>
        <end position="377"/>
    </location>
</feature>
<dbReference type="NCBIfam" id="TIGR01730">
    <property type="entry name" value="RND_mfp"/>
    <property type="match status" value="1"/>
</dbReference>
<evidence type="ECO:0000259" key="7">
    <source>
        <dbReference type="Pfam" id="PF25944"/>
    </source>
</evidence>
<name>A0A2P7ATE6_9HYPH</name>
<dbReference type="Pfam" id="PF25876">
    <property type="entry name" value="HH_MFP_RND"/>
    <property type="match status" value="1"/>
</dbReference>
<accession>A0A2P7ATE6</accession>
<sequence>MLAVLVALNLGGGAIAQDAPVVGVAPVAIEDTSRSTEFVGRVEALNTVDILTRIDGFLESRLFNEGSTVRKGQDLFLVERSSYEIALKDAQAALVGAQAAFLDAERQLQRNRSLMSGRTISQSVLEQSETALEKAKATVMSAEARVSQAELNLSYTRIASPIDGRIGTAGFAVGSFVGTSSGALARVVQMDPIRVVFSVSDRTIMNLLAAAGGLSKDQLGQQFTMGLRLSNGDQYGQPGEIEYFDNEIDAQTGTIAIRAQFPNSQSLLIPGQFVTVVAKDVKETLRPVVPVGSVQQDRDGKFVFVVDDTSRVAMRRISVSEQSGRNWIVADGLKGGERLIVEGIQNAPQGSVVKATDVSGAPGGGSSPMPASSGTKP</sequence>
<evidence type="ECO:0000256" key="4">
    <source>
        <dbReference type="SAM" id="MobiDB-lite"/>
    </source>
</evidence>
<feature type="compositionally biased region" description="Low complexity" evidence="4">
    <location>
        <begin position="367"/>
        <end position="377"/>
    </location>
</feature>
<dbReference type="OrthoDB" id="9800613at2"/>
<feature type="coiled-coil region" evidence="3">
    <location>
        <begin position="87"/>
        <end position="152"/>
    </location>
</feature>
<dbReference type="AlphaFoldDB" id="A0A2P7ATE6"/>
<evidence type="ECO:0000256" key="3">
    <source>
        <dbReference type="SAM" id="Coils"/>
    </source>
</evidence>
<evidence type="ECO:0000259" key="8">
    <source>
        <dbReference type="Pfam" id="PF25967"/>
    </source>
</evidence>
<dbReference type="GO" id="GO:0015721">
    <property type="term" value="P:bile acid and bile salt transport"/>
    <property type="evidence" value="ECO:0007669"/>
    <property type="project" value="TreeGrafter"/>
</dbReference>
<dbReference type="EMBL" id="PGGM01000019">
    <property type="protein sequence ID" value="PSH57467.1"/>
    <property type="molecule type" value="Genomic_DNA"/>
</dbReference>
<dbReference type="PANTHER" id="PTHR30158">
    <property type="entry name" value="ACRA/E-RELATED COMPONENT OF DRUG EFFLUX TRANSPORTER"/>
    <property type="match status" value="1"/>
</dbReference>
<dbReference type="GO" id="GO:0046677">
    <property type="term" value="P:response to antibiotic"/>
    <property type="evidence" value="ECO:0007669"/>
    <property type="project" value="TreeGrafter"/>
</dbReference>
<protein>
    <submittedName>
        <fullName evidence="9">Efflux transporter periplasmic adaptor subunit</fullName>
    </submittedName>
</protein>
<dbReference type="Pfam" id="PF25967">
    <property type="entry name" value="RND-MFP_C"/>
    <property type="match status" value="1"/>
</dbReference>